<evidence type="ECO:0000313" key="2">
    <source>
        <dbReference type="EMBL" id="GAA2348492.1"/>
    </source>
</evidence>
<evidence type="ECO:0000313" key="3">
    <source>
        <dbReference type="Proteomes" id="UP001500253"/>
    </source>
</evidence>
<feature type="region of interest" description="Disordered" evidence="1">
    <location>
        <begin position="1"/>
        <end position="62"/>
    </location>
</feature>
<organism evidence="2 3">
    <name type="scientific">Streptomyces cuspidosporus</name>
    <dbReference type="NCBI Taxonomy" id="66882"/>
    <lineage>
        <taxon>Bacteria</taxon>
        <taxon>Bacillati</taxon>
        <taxon>Actinomycetota</taxon>
        <taxon>Actinomycetes</taxon>
        <taxon>Kitasatosporales</taxon>
        <taxon>Streptomycetaceae</taxon>
        <taxon>Streptomyces</taxon>
    </lineage>
</organism>
<protein>
    <submittedName>
        <fullName evidence="2">Uncharacterized protein</fullName>
    </submittedName>
</protein>
<keyword evidence="3" id="KW-1185">Reference proteome</keyword>
<reference evidence="2 3" key="1">
    <citation type="journal article" date="2019" name="Int. J. Syst. Evol. Microbiol.">
        <title>The Global Catalogue of Microorganisms (GCM) 10K type strain sequencing project: providing services to taxonomists for standard genome sequencing and annotation.</title>
        <authorList>
            <consortium name="The Broad Institute Genomics Platform"/>
            <consortium name="The Broad Institute Genome Sequencing Center for Infectious Disease"/>
            <person name="Wu L."/>
            <person name="Ma J."/>
        </authorList>
    </citation>
    <scope>NUCLEOTIDE SEQUENCE [LARGE SCALE GENOMIC DNA]</scope>
    <source>
        <strain evidence="2 3">JCM 4316</strain>
    </source>
</reference>
<dbReference type="EMBL" id="BAAASD010000015">
    <property type="protein sequence ID" value="GAA2348492.1"/>
    <property type="molecule type" value="Genomic_DNA"/>
</dbReference>
<name>A0ABN3GC86_9ACTN</name>
<evidence type="ECO:0000256" key="1">
    <source>
        <dbReference type="SAM" id="MobiDB-lite"/>
    </source>
</evidence>
<proteinExistence type="predicted"/>
<gene>
    <name evidence="2" type="ORF">GCM10010246_39990</name>
</gene>
<sequence>MAGPGAAEVGRGRREGVPGPRGPVGMTGTAEPIPLLGGGPAPSHAPTALPGVPGSPAAPRQGRPRVLLAPVTVTPCKPLTPSHLKGLLWVDVMYRATARLAEVTYRYSPTTYHPTDQTLGFWEYLDHTLGDTDYSGLTEEEIGELYVGYRAAGRPTPVSALGPYLDAIEHHGWVHPAGARVLELWSAQYARLGLHDPGLVGHQPPGMALDEVLDRLGPLGLCLDMREYGGPVYLDATRYGLPLRQIATARGRPNYLACALRELIPLVPGYDEVVLLHDPELGPDYQLLQRVLSALGPVVRRVPVGRVPIDGRIRSARHGDWRGHSAGALLEALGADHDDAALRLGTRLYFIATLGPGDQQSFRPDLLRQCVIRAERMLSGHGGPADPPGGDLTGFLARQRAPHAHAVDPYRLTSGLLARRRPAPLHELLPAVFL</sequence>
<comment type="caution">
    <text evidence="2">The sequence shown here is derived from an EMBL/GenBank/DDBJ whole genome shotgun (WGS) entry which is preliminary data.</text>
</comment>
<accession>A0ABN3GC86</accession>
<dbReference type="Proteomes" id="UP001500253">
    <property type="component" value="Unassembled WGS sequence"/>
</dbReference>